<keyword evidence="2" id="KW-0288">FMN</keyword>
<gene>
    <name evidence="6" type="ORF">M1L60_08710</name>
</gene>
<dbReference type="InterPro" id="IPR019921">
    <property type="entry name" value="Lucif-like_OxRdtase_Rv2161c"/>
</dbReference>
<protein>
    <submittedName>
        <fullName evidence="6">TIGR03619 family F420-dependent LLM class oxidoreductase</fullName>
        <ecNumber evidence="6">1.-.-.-</ecNumber>
    </submittedName>
</protein>
<name>A0ABT1DIM7_9ACTN</name>
<dbReference type="SUPFAM" id="SSF51679">
    <property type="entry name" value="Bacterial luciferase-like"/>
    <property type="match status" value="1"/>
</dbReference>
<keyword evidence="7" id="KW-1185">Reference proteome</keyword>
<dbReference type="InterPro" id="IPR050172">
    <property type="entry name" value="SsuD_RutA_monooxygenase"/>
</dbReference>
<accession>A0ABT1DIM7</accession>
<organism evidence="6 7">
    <name type="scientific">Paractinoplanes aksuensis</name>
    <dbReference type="NCBI Taxonomy" id="2939490"/>
    <lineage>
        <taxon>Bacteria</taxon>
        <taxon>Bacillati</taxon>
        <taxon>Actinomycetota</taxon>
        <taxon>Actinomycetes</taxon>
        <taxon>Micromonosporales</taxon>
        <taxon>Micromonosporaceae</taxon>
        <taxon>Paractinoplanes</taxon>
    </lineage>
</organism>
<dbReference type="InterPro" id="IPR036661">
    <property type="entry name" value="Luciferase-like_sf"/>
</dbReference>
<dbReference type="PANTHER" id="PTHR42847">
    <property type="entry name" value="ALKANESULFONATE MONOOXYGENASE"/>
    <property type="match status" value="1"/>
</dbReference>
<sequence>MLISCGAPVAGAWADPESLSVFARRAEHLGYHGIWSFQRLLAGVDQQLPPVYRSVLDPLLALTFAAAYTSRVRLGVAVINIPYVAPAYLAKQAATLDVLSGGRLDLGLGTGWSAPEFAATGSEPEPRGRRVAEYLQVLRTLWTDPVASFEGELYRVPPSSMAPSPVQAGGPPVLLGGTADVALRRAGRLAAGWVSSSRLTFDEVARGAQIVRRAAEEAGHDPDEVRIVVRAVVRPGRRDDAVPLSGDWAQIRAGAERYAEAGVTELFYDLNFDPLVGAPGAGREAARERAEEILTALAPPG</sequence>
<dbReference type="InterPro" id="IPR011251">
    <property type="entry name" value="Luciferase-like_dom"/>
</dbReference>
<dbReference type="Proteomes" id="UP001523369">
    <property type="component" value="Unassembled WGS sequence"/>
</dbReference>
<keyword evidence="3 6" id="KW-0560">Oxidoreductase</keyword>
<evidence type="ECO:0000313" key="6">
    <source>
        <dbReference type="EMBL" id="MCO8270679.1"/>
    </source>
</evidence>
<reference evidence="6 7" key="1">
    <citation type="submission" date="2022-06" db="EMBL/GenBank/DDBJ databases">
        <title>New Species of the Genus Actinoplanes, ActinopZanes ferrugineus.</title>
        <authorList>
            <person name="Ding P."/>
        </authorList>
    </citation>
    <scope>NUCLEOTIDE SEQUENCE [LARGE SCALE GENOMIC DNA]</scope>
    <source>
        <strain evidence="6 7">TRM88003</strain>
    </source>
</reference>
<evidence type="ECO:0000256" key="3">
    <source>
        <dbReference type="ARBA" id="ARBA00023002"/>
    </source>
</evidence>
<dbReference type="PANTHER" id="PTHR42847:SF4">
    <property type="entry name" value="ALKANESULFONATE MONOOXYGENASE-RELATED"/>
    <property type="match status" value="1"/>
</dbReference>
<comment type="caution">
    <text evidence="6">The sequence shown here is derived from an EMBL/GenBank/DDBJ whole genome shotgun (WGS) entry which is preliminary data.</text>
</comment>
<dbReference type="NCBIfam" id="TIGR03619">
    <property type="entry name" value="F420_Rv2161c"/>
    <property type="match status" value="1"/>
</dbReference>
<evidence type="ECO:0000259" key="5">
    <source>
        <dbReference type="Pfam" id="PF00296"/>
    </source>
</evidence>
<proteinExistence type="predicted"/>
<dbReference type="EC" id="1.-.-.-" evidence="6"/>
<evidence type="ECO:0000256" key="4">
    <source>
        <dbReference type="ARBA" id="ARBA00023033"/>
    </source>
</evidence>
<feature type="domain" description="Luciferase-like" evidence="5">
    <location>
        <begin position="15"/>
        <end position="242"/>
    </location>
</feature>
<evidence type="ECO:0000313" key="7">
    <source>
        <dbReference type="Proteomes" id="UP001523369"/>
    </source>
</evidence>
<evidence type="ECO:0000256" key="2">
    <source>
        <dbReference type="ARBA" id="ARBA00022643"/>
    </source>
</evidence>
<dbReference type="EMBL" id="JAMYJR010000007">
    <property type="protein sequence ID" value="MCO8270679.1"/>
    <property type="molecule type" value="Genomic_DNA"/>
</dbReference>
<keyword evidence="1" id="KW-0285">Flavoprotein</keyword>
<dbReference type="GO" id="GO:0016491">
    <property type="term" value="F:oxidoreductase activity"/>
    <property type="evidence" value="ECO:0007669"/>
    <property type="project" value="UniProtKB-KW"/>
</dbReference>
<dbReference type="Gene3D" id="3.20.20.30">
    <property type="entry name" value="Luciferase-like domain"/>
    <property type="match status" value="1"/>
</dbReference>
<keyword evidence="4" id="KW-0503">Monooxygenase</keyword>
<dbReference type="Pfam" id="PF00296">
    <property type="entry name" value="Bac_luciferase"/>
    <property type="match status" value="1"/>
</dbReference>
<evidence type="ECO:0000256" key="1">
    <source>
        <dbReference type="ARBA" id="ARBA00022630"/>
    </source>
</evidence>
<dbReference type="RefSeq" id="WP_253236813.1">
    <property type="nucleotide sequence ID" value="NZ_JAMYJR010000007.1"/>
</dbReference>